<gene>
    <name evidence="2" type="ORF">N7494_012674</name>
</gene>
<dbReference type="Proteomes" id="UP001220324">
    <property type="component" value="Unassembled WGS sequence"/>
</dbReference>
<evidence type="ECO:0000313" key="3">
    <source>
        <dbReference type="Proteomes" id="UP001220324"/>
    </source>
</evidence>
<evidence type="ECO:0000256" key="1">
    <source>
        <dbReference type="SAM" id="SignalP"/>
    </source>
</evidence>
<feature type="chain" id="PRO_5041982374" description="Ig-like domain-containing protein" evidence="1">
    <location>
        <begin position="18"/>
        <end position="209"/>
    </location>
</feature>
<organism evidence="2 3">
    <name type="scientific">Penicillium frequentans</name>
    <dbReference type="NCBI Taxonomy" id="3151616"/>
    <lineage>
        <taxon>Eukaryota</taxon>
        <taxon>Fungi</taxon>
        <taxon>Dikarya</taxon>
        <taxon>Ascomycota</taxon>
        <taxon>Pezizomycotina</taxon>
        <taxon>Eurotiomycetes</taxon>
        <taxon>Eurotiomycetidae</taxon>
        <taxon>Eurotiales</taxon>
        <taxon>Aspergillaceae</taxon>
        <taxon>Penicillium</taxon>
    </lineage>
</organism>
<name>A0AAD6GC06_9EURO</name>
<reference evidence="2 3" key="1">
    <citation type="journal article" date="2023" name="IMA Fungus">
        <title>Comparative genomic study of the Penicillium genus elucidates a diverse pangenome and 15 lateral gene transfer events.</title>
        <authorList>
            <person name="Petersen C."/>
            <person name="Sorensen T."/>
            <person name="Nielsen M.R."/>
            <person name="Sondergaard T.E."/>
            <person name="Sorensen J.L."/>
            <person name="Fitzpatrick D.A."/>
            <person name="Frisvad J.C."/>
            <person name="Nielsen K.L."/>
        </authorList>
    </citation>
    <scope>NUCLEOTIDE SEQUENCE [LARGE SCALE GENOMIC DNA]</scope>
    <source>
        <strain evidence="2 3">IBT 35679</strain>
    </source>
</reference>
<accession>A0AAD6GC06</accession>
<evidence type="ECO:0008006" key="4">
    <source>
        <dbReference type="Google" id="ProtNLM"/>
    </source>
</evidence>
<sequence length="209" mass="21429">MRTSSLLAVTLAALAAGESTTTVGYFGYNADIGDIIGPFVFSSTGASVAGINAVATTYEIKCLSDAPASECQIQSKHPWTLIQGPSTYNFAASYTYTRDEITATYTETAECSFTSYSESASCSWSASATGSSSGGNLASSTSYSTSNIPTASVTYWELEVTGGVASYTAPQATKTPDAAAALAKPLITAAPILAVSSLPPSKGRPTCQQ</sequence>
<feature type="signal peptide" evidence="1">
    <location>
        <begin position="1"/>
        <end position="17"/>
    </location>
</feature>
<dbReference type="AlphaFoldDB" id="A0AAD6GC06"/>
<comment type="caution">
    <text evidence="2">The sequence shown here is derived from an EMBL/GenBank/DDBJ whole genome shotgun (WGS) entry which is preliminary data.</text>
</comment>
<keyword evidence="3" id="KW-1185">Reference proteome</keyword>
<keyword evidence="1" id="KW-0732">Signal</keyword>
<proteinExistence type="predicted"/>
<protein>
    <recommendedName>
        <fullName evidence="4">Ig-like domain-containing protein</fullName>
    </recommendedName>
</protein>
<evidence type="ECO:0000313" key="2">
    <source>
        <dbReference type="EMBL" id="KAJ5526024.1"/>
    </source>
</evidence>
<dbReference type="EMBL" id="JAQIZZ010000008">
    <property type="protein sequence ID" value="KAJ5526024.1"/>
    <property type="molecule type" value="Genomic_DNA"/>
</dbReference>